<keyword evidence="4" id="KW-1185">Reference proteome</keyword>
<accession>A0A6J5W5Y7</accession>
<dbReference type="AlphaFoldDB" id="A0A6J5W5Y7"/>
<evidence type="ECO:0000259" key="2">
    <source>
        <dbReference type="Pfam" id="PF11976"/>
    </source>
</evidence>
<dbReference type="OrthoDB" id="442921at2759"/>
<dbReference type="EMBL" id="CAEKKB010000001">
    <property type="protein sequence ID" value="CAB4295691.1"/>
    <property type="molecule type" value="Genomic_DNA"/>
</dbReference>
<feature type="region of interest" description="Disordered" evidence="1">
    <location>
        <begin position="28"/>
        <end position="47"/>
    </location>
</feature>
<evidence type="ECO:0000313" key="3">
    <source>
        <dbReference type="EMBL" id="CAB4295691.1"/>
    </source>
</evidence>
<proteinExistence type="predicted"/>
<organism evidence="3 4">
    <name type="scientific">Prunus armeniaca</name>
    <name type="common">Apricot</name>
    <name type="synonym">Armeniaca vulgaris</name>
    <dbReference type="NCBI Taxonomy" id="36596"/>
    <lineage>
        <taxon>Eukaryota</taxon>
        <taxon>Viridiplantae</taxon>
        <taxon>Streptophyta</taxon>
        <taxon>Embryophyta</taxon>
        <taxon>Tracheophyta</taxon>
        <taxon>Spermatophyta</taxon>
        <taxon>Magnoliopsida</taxon>
        <taxon>eudicotyledons</taxon>
        <taxon>Gunneridae</taxon>
        <taxon>Pentapetalae</taxon>
        <taxon>rosids</taxon>
        <taxon>fabids</taxon>
        <taxon>Rosales</taxon>
        <taxon>Rosaceae</taxon>
        <taxon>Amygdaloideae</taxon>
        <taxon>Amygdaleae</taxon>
        <taxon>Prunus</taxon>
    </lineage>
</organism>
<feature type="domain" description="Rad60/SUMO-like" evidence="2">
    <location>
        <begin position="138"/>
        <end position="206"/>
    </location>
</feature>
<gene>
    <name evidence="3" type="ORF">ORAREDHAP_LOCUS7133</name>
</gene>
<dbReference type="SUPFAM" id="SSF54236">
    <property type="entry name" value="Ubiquitin-like"/>
    <property type="match status" value="1"/>
</dbReference>
<dbReference type="PANTHER" id="PTHR47813:SF2">
    <property type="entry name" value="UBIQUITIN-LIKE SUPERFAMILY PROTEIN"/>
    <property type="match status" value="1"/>
</dbReference>
<sequence length="210" mass="23560">MMEEFSEELEPLFDYRRVQPLNVVYLDDDDLDAPSASPPKRRKISDSAVEKVDATVKAVNVIDCGDKEEDGFGSLPVRPRFSLDAKLRALKKQELASLAQSAENVMRAVEESVKRELSDSLEAVAEKPSKPRCERNKIVLSIQDKDGAKQFRIYVDDKFERLFKMYADKAKLDLKSLVFCFDGDKIGPAATPDALGMEDNDIIEVHVTSS</sequence>
<reference evidence="4" key="1">
    <citation type="journal article" date="2020" name="Genome Biol.">
        <title>Gamete binning: chromosome-level and haplotype-resolved genome assembly enabled by high-throughput single-cell sequencing of gamete genomes.</title>
        <authorList>
            <person name="Campoy J.A."/>
            <person name="Sun H."/>
            <person name="Goel M."/>
            <person name="Jiao W.-B."/>
            <person name="Folz-Donahue K."/>
            <person name="Wang N."/>
            <person name="Rubio M."/>
            <person name="Liu C."/>
            <person name="Kukat C."/>
            <person name="Ruiz D."/>
            <person name="Huettel B."/>
            <person name="Schneeberger K."/>
        </authorList>
    </citation>
    <scope>NUCLEOTIDE SEQUENCE [LARGE SCALE GENOMIC DNA]</scope>
    <source>
        <strain evidence="4">cv. Rojo Pasion</strain>
    </source>
</reference>
<name>A0A6J5W5Y7_PRUAR</name>
<dbReference type="CDD" id="cd01763">
    <property type="entry name" value="Ubl_SUMO_like"/>
    <property type="match status" value="1"/>
</dbReference>
<dbReference type="Pfam" id="PF11976">
    <property type="entry name" value="Rad60-SLD"/>
    <property type="match status" value="1"/>
</dbReference>
<dbReference type="Gene3D" id="3.10.20.90">
    <property type="entry name" value="Phosphatidylinositol 3-kinase Catalytic Subunit, Chain A, domain 1"/>
    <property type="match status" value="1"/>
</dbReference>
<dbReference type="Proteomes" id="UP000507245">
    <property type="component" value="Unassembled WGS sequence"/>
</dbReference>
<evidence type="ECO:0000313" key="4">
    <source>
        <dbReference type="Proteomes" id="UP000507245"/>
    </source>
</evidence>
<evidence type="ECO:0000256" key="1">
    <source>
        <dbReference type="SAM" id="MobiDB-lite"/>
    </source>
</evidence>
<protein>
    <recommendedName>
        <fullName evidence="2">Rad60/SUMO-like domain-containing protein</fullName>
    </recommendedName>
</protein>
<dbReference type="InterPro" id="IPR022617">
    <property type="entry name" value="Rad60/SUMO-like_dom"/>
</dbReference>
<dbReference type="PANTHER" id="PTHR47813">
    <property type="entry name" value="UBIQUITIN-LIKE SUPERFAMILY PROTEIN"/>
    <property type="match status" value="1"/>
</dbReference>
<dbReference type="InterPro" id="IPR029071">
    <property type="entry name" value="Ubiquitin-like_domsf"/>
</dbReference>